<accession>F2U1U2</accession>
<evidence type="ECO:0000313" key="2">
    <source>
        <dbReference type="EMBL" id="EGD81594.1"/>
    </source>
</evidence>
<organism evidence="2 3">
    <name type="scientific">Salpingoeca rosetta (strain ATCC 50818 / BSB-021)</name>
    <dbReference type="NCBI Taxonomy" id="946362"/>
    <lineage>
        <taxon>Eukaryota</taxon>
        <taxon>Choanoflagellata</taxon>
        <taxon>Craspedida</taxon>
        <taxon>Salpingoecidae</taxon>
        <taxon>Salpingoeca</taxon>
    </lineage>
</organism>
<dbReference type="PANTHER" id="PTHR12732">
    <property type="entry name" value="UNCHARACTERIZED PROTEASOME COMPONENT REGION PCI-CONTAINING"/>
    <property type="match status" value="1"/>
</dbReference>
<keyword evidence="3" id="KW-1185">Reference proteome</keyword>
<dbReference type="EMBL" id="GL832959">
    <property type="protein sequence ID" value="EGD81594.1"/>
    <property type="molecule type" value="Genomic_DNA"/>
</dbReference>
<dbReference type="Pfam" id="PF01399">
    <property type="entry name" value="PCI"/>
    <property type="match status" value="1"/>
</dbReference>
<dbReference type="OrthoDB" id="10252687at2759"/>
<reference evidence="2" key="1">
    <citation type="submission" date="2009-08" db="EMBL/GenBank/DDBJ databases">
        <title>Annotation of Salpingoeca rosetta.</title>
        <authorList>
            <consortium name="The Broad Institute Genome Sequencing Platform"/>
            <person name="Russ C."/>
            <person name="Cuomo C."/>
            <person name="Burger G."/>
            <person name="Gray M.W."/>
            <person name="Holland P.W.H."/>
            <person name="King N."/>
            <person name="Lang F.B.F."/>
            <person name="Roger A.J."/>
            <person name="Ruiz-Trillo I."/>
            <person name="Young S.K."/>
            <person name="Zeng Q."/>
            <person name="Gargeya S."/>
            <person name="Alvarado L."/>
            <person name="Berlin A."/>
            <person name="Chapman S.B."/>
            <person name="Chen Z."/>
            <person name="Freedman E."/>
            <person name="Gellesch M."/>
            <person name="Goldberg J."/>
            <person name="Griggs A."/>
            <person name="Gujja S."/>
            <person name="Heilman E."/>
            <person name="Heiman D."/>
            <person name="Howarth C."/>
            <person name="Mehta T."/>
            <person name="Neiman D."/>
            <person name="Pearson M."/>
            <person name="Roberts A."/>
            <person name="Saif S."/>
            <person name="Shea T."/>
            <person name="Shenoy N."/>
            <person name="Sisk P."/>
            <person name="Stolte C."/>
            <person name="Sykes S."/>
            <person name="White J."/>
            <person name="Yandava C."/>
            <person name="Haas B."/>
            <person name="Nusbaum C."/>
            <person name="Birren B."/>
        </authorList>
    </citation>
    <scope>NUCLEOTIDE SEQUENCE</scope>
    <source>
        <strain evidence="2">ATCC 50818</strain>
    </source>
</reference>
<dbReference type="InParanoid" id="F2U1U2"/>
<dbReference type="GO" id="GO:0000973">
    <property type="term" value="P:post-transcriptional tethering of RNA polymerase II gene DNA at nuclear periphery"/>
    <property type="evidence" value="ECO:0007669"/>
    <property type="project" value="TreeGrafter"/>
</dbReference>
<dbReference type="InterPro" id="IPR036388">
    <property type="entry name" value="WH-like_DNA-bd_sf"/>
</dbReference>
<protein>
    <recommendedName>
        <fullName evidence="1">PCI domain-containing protein</fullName>
    </recommendedName>
</protein>
<dbReference type="KEGG" id="sre:PTSG_02309"/>
<dbReference type="InterPro" id="IPR045114">
    <property type="entry name" value="Csn12-like"/>
</dbReference>
<dbReference type="STRING" id="946362.F2U1U2"/>
<dbReference type="AlphaFoldDB" id="F2U1U2"/>
<dbReference type="InterPro" id="IPR000717">
    <property type="entry name" value="PCI_dom"/>
</dbReference>
<dbReference type="Gene3D" id="1.10.10.10">
    <property type="entry name" value="Winged helix-like DNA-binding domain superfamily/Winged helix DNA-binding domain"/>
    <property type="match status" value="1"/>
</dbReference>
<dbReference type="PANTHER" id="PTHR12732:SF0">
    <property type="entry name" value="PCI DOMAIN-CONTAINING PROTEIN 2"/>
    <property type="match status" value="1"/>
</dbReference>
<evidence type="ECO:0000259" key="1">
    <source>
        <dbReference type="PROSITE" id="PS50250"/>
    </source>
</evidence>
<dbReference type="SMART" id="SM00753">
    <property type="entry name" value="PAM"/>
    <property type="match status" value="1"/>
</dbReference>
<dbReference type="eggNOG" id="KOG2688">
    <property type="taxonomic scope" value="Eukaryota"/>
</dbReference>
<dbReference type="GO" id="GO:0003723">
    <property type="term" value="F:RNA binding"/>
    <property type="evidence" value="ECO:0007669"/>
    <property type="project" value="InterPro"/>
</dbReference>
<name>F2U1U2_SALR5</name>
<gene>
    <name evidence="2" type="ORF">PTSG_02309</name>
</gene>
<feature type="domain" description="PCI" evidence="1">
    <location>
        <begin position="214"/>
        <end position="396"/>
    </location>
</feature>
<dbReference type="PROSITE" id="PS50250">
    <property type="entry name" value="PCI"/>
    <property type="match status" value="1"/>
</dbReference>
<dbReference type="RefSeq" id="XP_004996798.1">
    <property type="nucleotide sequence ID" value="XM_004996741.1"/>
</dbReference>
<dbReference type="GO" id="GO:0016973">
    <property type="term" value="P:poly(A)+ mRNA export from nucleus"/>
    <property type="evidence" value="ECO:0007669"/>
    <property type="project" value="TreeGrafter"/>
</dbReference>
<dbReference type="OMA" id="INRMFTL"/>
<dbReference type="Proteomes" id="UP000007799">
    <property type="component" value="Unassembled WGS sequence"/>
</dbReference>
<dbReference type="GO" id="GO:0070390">
    <property type="term" value="C:transcription export complex 2"/>
    <property type="evidence" value="ECO:0007669"/>
    <property type="project" value="TreeGrafter"/>
</dbReference>
<dbReference type="FunCoup" id="F2U1U2">
    <property type="interactions" value="1683"/>
</dbReference>
<sequence>MDAGSAVTGFLKAVNRACATEDGPALARLLSLRDGHVPHVYRGVPAVNVEALASSLIKAERPVAAVAAAHLRAASKLMTGNMEDAFNHQCTCCDKLAAYISEVEEGNWQLKALNIVMFELRQLAKLVDEMLAGQDQQVEAISKATRLFQDCFRAVGNDRRADIARSKKVGMMFIANHMFNLAFRDNNFAYVNTIIRTMNSNKRIEHYQPMCHRVTFYYYMGRKALLDAAYGEARTYFEKALQHCHKDSTRNLRLILLNLIPVNMLLGRMPTLELLQEHDLLQFHALTQALKVGDLPSLDKELETHQEFFTKWNVFLVLQKLQLLAYRNLFKRVHALQQGKTQIHLRVFHQALQCIGMEDVDMDETECIMANLIHHLYVRGYISFQKKIVVFSAELPFPPVGSRV</sequence>
<dbReference type="GO" id="GO:0003690">
    <property type="term" value="F:double-stranded DNA binding"/>
    <property type="evidence" value="ECO:0007669"/>
    <property type="project" value="InterPro"/>
</dbReference>
<evidence type="ECO:0000313" key="3">
    <source>
        <dbReference type="Proteomes" id="UP000007799"/>
    </source>
</evidence>
<dbReference type="GO" id="GO:0006368">
    <property type="term" value="P:transcription elongation by RNA polymerase II"/>
    <property type="evidence" value="ECO:0007669"/>
    <property type="project" value="TreeGrafter"/>
</dbReference>
<dbReference type="GeneID" id="16077391"/>
<proteinExistence type="predicted"/>